<dbReference type="UniPathway" id="UPA00034">
    <property type="reaction ID" value="UER00025"/>
</dbReference>
<feature type="binding site" evidence="9">
    <location>
        <position position="46"/>
    </location>
    <ligand>
        <name>substrate</name>
    </ligand>
</feature>
<feature type="binding site" evidence="9">
    <location>
        <position position="193"/>
    </location>
    <ligand>
        <name>substrate</name>
    </ligand>
</feature>
<evidence type="ECO:0000256" key="8">
    <source>
        <dbReference type="ARBA" id="ARBA00051712"/>
    </source>
</evidence>
<feature type="binding site" evidence="9">
    <location>
        <position position="160"/>
    </location>
    <ligand>
        <name>substrate</name>
    </ligand>
</feature>
<comment type="function">
    <text evidence="9">Catalyzes the stereoinversion of LL-2,6-diaminopimelate (L,L-DAP) to meso-diaminopimelate (meso-DAP), a precursor of L-lysine and an essential component of the bacterial peptidoglycan.</text>
</comment>
<dbReference type="SUPFAM" id="SSF54506">
    <property type="entry name" value="Diaminopimelate epimerase-like"/>
    <property type="match status" value="2"/>
</dbReference>
<feature type="site" description="Could be important to modulate the pK values of the two catalytic cysteine residues" evidence="9">
    <location>
        <position position="211"/>
    </location>
</feature>
<evidence type="ECO:0000313" key="12">
    <source>
        <dbReference type="Proteomes" id="UP000199347"/>
    </source>
</evidence>
<gene>
    <name evidence="9" type="primary">dapF</name>
    <name evidence="11" type="ORF">SAMN03080610_02495</name>
</gene>
<dbReference type="EC" id="5.1.1.7" evidence="3 9"/>
<dbReference type="Pfam" id="PF01678">
    <property type="entry name" value="DAP_epimerase"/>
    <property type="match status" value="2"/>
</dbReference>
<organism evidence="11 12">
    <name type="scientific">Afifella marina DSM 2698</name>
    <dbReference type="NCBI Taxonomy" id="1120955"/>
    <lineage>
        <taxon>Bacteria</taxon>
        <taxon>Pseudomonadati</taxon>
        <taxon>Pseudomonadota</taxon>
        <taxon>Alphaproteobacteria</taxon>
        <taxon>Hyphomicrobiales</taxon>
        <taxon>Afifellaceae</taxon>
        <taxon>Afifella</taxon>
    </lineage>
</organism>
<dbReference type="FunFam" id="3.10.310.10:FF:000004">
    <property type="entry name" value="Diaminopimelate epimerase"/>
    <property type="match status" value="1"/>
</dbReference>
<reference evidence="11 12" key="1">
    <citation type="submission" date="2016-10" db="EMBL/GenBank/DDBJ databases">
        <authorList>
            <person name="de Groot N.N."/>
        </authorList>
    </citation>
    <scope>NUCLEOTIDE SEQUENCE [LARGE SCALE GENOMIC DNA]</scope>
    <source>
        <strain evidence="11 12">DSM 2698</strain>
    </source>
</reference>
<dbReference type="GO" id="GO:0005829">
    <property type="term" value="C:cytosol"/>
    <property type="evidence" value="ECO:0007669"/>
    <property type="project" value="TreeGrafter"/>
</dbReference>
<evidence type="ECO:0000256" key="9">
    <source>
        <dbReference type="HAMAP-Rule" id="MF_00197"/>
    </source>
</evidence>
<evidence type="ECO:0000256" key="3">
    <source>
        <dbReference type="ARBA" id="ARBA00013080"/>
    </source>
</evidence>
<dbReference type="AlphaFoldDB" id="A0A1G5NRC1"/>
<dbReference type="Proteomes" id="UP000199347">
    <property type="component" value="Unassembled WGS sequence"/>
</dbReference>
<evidence type="ECO:0000256" key="5">
    <source>
        <dbReference type="ARBA" id="ARBA00022605"/>
    </source>
</evidence>
<keyword evidence="4 9" id="KW-0963">Cytoplasm</keyword>
<evidence type="ECO:0000256" key="7">
    <source>
        <dbReference type="ARBA" id="ARBA00023235"/>
    </source>
</evidence>
<dbReference type="InterPro" id="IPR001653">
    <property type="entry name" value="DAP_epimerase_DapF"/>
</dbReference>
<feature type="binding site" evidence="9">
    <location>
        <position position="65"/>
    </location>
    <ligand>
        <name>substrate</name>
    </ligand>
</feature>
<dbReference type="STRING" id="1120955.SAMN03080610_02495"/>
<feature type="binding site" evidence="9">
    <location>
        <begin position="211"/>
        <end position="212"/>
    </location>
    <ligand>
        <name>substrate</name>
    </ligand>
</feature>
<dbReference type="Gene3D" id="3.10.310.10">
    <property type="entry name" value="Diaminopimelate Epimerase, Chain A, domain 1"/>
    <property type="match status" value="2"/>
</dbReference>
<evidence type="ECO:0000256" key="4">
    <source>
        <dbReference type="ARBA" id="ARBA00022490"/>
    </source>
</evidence>
<dbReference type="GO" id="GO:0009089">
    <property type="term" value="P:lysine biosynthetic process via diaminopimelate"/>
    <property type="evidence" value="ECO:0007669"/>
    <property type="project" value="UniProtKB-UniRule"/>
</dbReference>
<dbReference type="InterPro" id="IPR018510">
    <property type="entry name" value="DAP_epimerase_AS"/>
</dbReference>
<keyword evidence="5 9" id="KW-0028">Amino-acid biosynthesis</keyword>
<accession>A0A1G5NRC1</accession>
<comment type="similarity">
    <text evidence="2 9">Belongs to the diaminopimelate epimerase family.</text>
</comment>
<feature type="binding site" evidence="9">
    <location>
        <position position="13"/>
    </location>
    <ligand>
        <name>substrate</name>
    </ligand>
</feature>
<evidence type="ECO:0000256" key="10">
    <source>
        <dbReference type="PROSITE-ProRule" id="PRU10125"/>
    </source>
</evidence>
<dbReference type="NCBIfam" id="TIGR00652">
    <property type="entry name" value="DapF"/>
    <property type="match status" value="1"/>
</dbReference>
<dbReference type="PANTHER" id="PTHR31689">
    <property type="entry name" value="DIAMINOPIMELATE EPIMERASE, CHLOROPLASTIC"/>
    <property type="match status" value="1"/>
</dbReference>
<comment type="subcellular location">
    <subcellularLocation>
        <location evidence="9">Cytoplasm</location>
    </subcellularLocation>
</comment>
<feature type="binding site" evidence="9">
    <location>
        <begin position="221"/>
        <end position="222"/>
    </location>
    <ligand>
        <name>substrate</name>
    </ligand>
</feature>
<comment type="pathway">
    <text evidence="1 9">Amino-acid biosynthesis; L-lysine biosynthesis via DAP pathway; DL-2,6-diaminopimelate from LL-2,6-diaminopimelate: step 1/1.</text>
</comment>
<dbReference type="OrthoDB" id="9805408at2"/>
<name>A0A1G5NRC1_AFIMA</name>
<feature type="active site" description="Proton acceptor" evidence="9">
    <location>
        <position position="220"/>
    </location>
</feature>
<feature type="site" description="Could be important to modulate the pK values of the two catalytic cysteine residues" evidence="9">
    <location>
        <position position="162"/>
    </location>
</feature>
<keyword evidence="7 9" id="KW-0413">Isomerase</keyword>
<dbReference type="GO" id="GO:0008837">
    <property type="term" value="F:diaminopimelate epimerase activity"/>
    <property type="evidence" value="ECO:0007669"/>
    <property type="project" value="UniProtKB-UniRule"/>
</dbReference>
<evidence type="ECO:0000256" key="6">
    <source>
        <dbReference type="ARBA" id="ARBA00023154"/>
    </source>
</evidence>
<evidence type="ECO:0000256" key="2">
    <source>
        <dbReference type="ARBA" id="ARBA00010219"/>
    </source>
</evidence>
<sequence>MNTAFLKMNGLANDFVVVDTRAGGVRPAPEIIRKLADRKTGVGFDQFITLERSPSGADIFMRIDNADGGEVAACGNATRCIASLVMAETGKSHASIETRAGLLLAETAGEAISVDMGVPKFDWQSIPLAEEFHDTRAIELQIGPVDAPVLHSPAVVNVGNPHAVFFVDDVDAHHIERFGPLLENHPIFPERANITVAHVETPNRIRIRTWERGAGLTRACGTGACATLVTAARTGRSAREAVIAMPGGELTIRWDERDHIWMTGPAETEFAGTFDPETGAWQRAEEAAE</sequence>
<protein>
    <recommendedName>
        <fullName evidence="3 9">Diaminopimelate epimerase</fullName>
        <shortName evidence="9">DAP epimerase</shortName>
        <ecNumber evidence="3 9">5.1.1.7</ecNumber>
    </recommendedName>
    <alternativeName>
        <fullName evidence="9">PLP-independent amino acid racemase</fullName>
    </alternativeName>
</protein>
<dbReference type="PROSITE" id="PS01326">
    <property type="entry name" value="DAP_EPIMERASE"/>
    <property type="match status" value="1"/>
</dbReference>
<dbReference type="HAMAP" id="MF_00197">
    <property type="entry name" value="DAP_epimerase"/>
    <property type="match status" value="1"/>
</dbReference>
<keyword evidence="12" id="KW-1185">Reference proteome</keyword>
<keyword evidence="6 9" id="KW-0457">Lysine biosynthesis</keyword>
<proteinExistence type="inferred from homology"/>
<dbReference type="RefSeq" id="WP_092813450.1">
    <property type="nucleotide sequence ID" value="NZ_FMVW01000005.1"/>
</dbReference>
<feature type="active site" evidence="10">
    <location>
        <position position="74"/>
    </location>
</feature>
<evidence type="ECO:0000256" key="1">
    <source>
        <dbReference type="ARBA" id="ARBA00005196"/>
    </source>
</evidence>
<comment type="subunit">
    <text evidence="9">Homodimer.</text>
</comment>
<comment type="catalytic activity">
    <reaction evidence="8 9">
        <text>(2S,6S)-2,6-diaminopimelate = meso-2,6-diaminopimelate</text>
        <dbReference type="Rhea" id="RHEA:15393"/>
        <dbReference type="ChEBI" id="CHEBI:57609"/>
        <dbReference type="ChEBI" id="CHEBI:57791"/>
        <dbReference type="EC" id="5.1.1.7"/>
    </reaction>
</comment>
<dbReference type="PANTHER" id="PTHR31689:SF0">
    <property type="entry name" value="DIAMINOPIMELATE EPIMERASE"/>
    <property type="match status" value="1"/>
</dbReference>
<feature type="active site" description="Proton donor" evidence="9">
    <location>
        <position position="74"/>
    </location>
</feature>
<evidence type="ECO:0000313" key="11">
    <source>
        <dbReference type="EMBL" id="SCZ39704.1"/>
    </source>
</evidence>
<dbReference type="EMBL" id="FMVW01000005">
    <property type="protein sequence ID" value="SCZ39704.1"/>
    <property type="molecule type" value="Genomic_DNA"/>
</dbReference>
<feature type="binding site" evidence="9">
    <location>
        <begin position="75"/>
        <end position="76"/>
    </location>
    <ligand>
        <name>substrate</name>
    </ligand>
</feature>